<organism evidence="1 2">
    <name type="scientific">Paenibacillus residui</name>
    <dbReference type="NCBI Taxonomy" id="629724"/>
    <lineage>
        <taxon>Bacteria</taxon>
        <taxon>Bacillati</taxon>
        <taxon>Bacillota</taxon>
        <taxon>Bacilli</taxon>
        <taxon>Bacillales</taxon>
        <taxon>Paenibacillaceae</taxon>
        <taxon>Paenibacillus</taxon>
    </lineage>
</organism>
<name>A0ABW3DC24_9BACL</name>
<dbReference type="RefSeq" id="WP_379289642.1">
    <property type="nucleotide sequence ID" value="NZ_JBHTIU010000063.1"/>
</dbReference>
<gene>
    <name evidence="1" type="ORF">ACFQ03_17150</name>
</gene>
<reference evidence="2" key="1">
    <citation type="journal article" date="2019" name="Int. J. Syst. Evol. Microbiol.">
        <title>The Global Catalogue of Microorganisms (GCM) 10K type strain sequencing project: providing services to taxonomists for standard genome sequencing and annotation.</title>
        <authorList>
            <consortium name="The Broad Institute Genomics Platform"/>
            <consortium name="The Broad Institute Genome Sequencing Center for Infectious Disease"/>
            <person name="Wu L."/>
            <person name="Ma J."/>
        </authorList>
    </citation>
    <scope>NUCLEOTIDE SEQUENCE [LARGE SCALE GENOMIC DNA]</scope>
    <source>
        <strain evidence="2">CCUG 57263</strain>
    </source>
</reference>
<feature type="non-terminal residue" evidence="1">
    <location>
        <position position="1"/>
    </location>
</feature>
<evidence type="ECO:0000313" key="1">
    <source>
        <dbReference type="EMBL" id="MFD0870871.1"/>
    </source>
</evidence>
<dbReference type="EMBL" id="JBHTIU010000063">
    <property type="protein sequence ID" value="MFD0870871.1"/>
    <property type="molecule type" value="Genomic_DNA"/>
</dbReference>
<protein>
    <submittedName>
        <fullName evidence="1">Uncharacterized protein</fullName>
    </submittedName>
</protein>
<dbReference type="Proteomes" id="UP001597120">
    <property type="component" value="Unassembled WGS sequence"/>
</dbReference>
<sequence length="62" mass="7195">NISYPSSRWITLPAYTNFLTLPKRSKRRAKVQVFKRESTKCGKGRAKVQVFHRKIAKISKMG</sequence>
<keyword evidence="2" id="KW-1185">Reference proteome</keyword>
<evidence type="ECO:0000313" key="2">
    <source>
        <dbReference type="Proteomes" id="UP001597120"/>
    </source>
</evidence>
<proteinExistence type="predicted"/>
<accession>A0ABW3DC24</accession>
<comment type="caution">
    <text evidence="1">The sequence shown here is derived from an EMBL/GenBank/DDBJ whole genome shotgun (WGS) entry which is preliminary data.</text>
</comment>